<evidence type="ECO:0000256" key="6">
    <source>
        <dbReference type="ARBA" id="ARBA00023159"/>
    </source>
</evidence>
<dbReference type="EMBL" id="CAKMRJ010001112">
    <property type="protein sequence ID" value="CAH1423186.1"/>
    <property type="molecule type" value="Genomic_DNA"/>
</dbReference>
<dbReference type="GO" id="GO:0006952">
    <property type="term" value="P:defense response"/>
    <property type="evidence" value="ECO:0007669"/>
    <property type="project" value="UniProtKB-KW"/>
</dbReference>
<dbReference type="Proteomes" id="UP001157418">
    <property type="component" value="Unassembled WGS sequence"/>
</dbReference>
<keyword evidence="3" id="KW-0805">Transcription regulation</keyword>
<evidence type="ECO:0000256" key="2">
    <source>
        <dbReference type="ARBA" id="ARBA00022821"/>
    </source>
</evidence>
<accession>A0AAU9M808</accession>
<evidence type="ECO:0000256" key="4">
    <source>
        <dbReference type="ARBA" id="ARBA00023016"/>
    </source>
</evidence>
<evidence type="ECO:0000259" key="11">
    <source>
        <dbReference type="PROSITE" id="PS51032"/>
    </source>
</evidence>
<comment type="caution">
    <text evidence="12">The sequence shown here is derived from an EMBL/GenBank/DDBJ whole genome shotgun (WGS) entry which is preliminary data.</text>
</comment>
<dbReference type="InterPro" id="IPR016177">
    <property type="entry name" value="DNA-bd_dom_sf"/>
</dbReference>
<gene>
    <name evidence="12" type="ORF">LVIROSA_LOCUS10477</name>
</gene>
<evidence type="ECO:0000256" key="3">
    <source>
        <dbReference type="ARBA" id="ARBA00023015"/>
    </source>
</evidence>
<dbReference type="GO" id="GO:0045893">
    <property type="term" value="P:positive regulation of DNA-templated transcription"/>
    <property type="evidence" value="ECO:0007669"/>
    <property type="project" value="TreeGrafter"/>
</dbReference>
<dbReference type="PANTHER" id="PTHR31241:SF62">
    <property type="entry name" value="DEHYDRATION-RESPONSIVE ELEMENT-BINDING PROTEIN 2D"/>
    <property type="match status" value="1"/>
</dbReference>
<comment type="similarity">
    <text evidence="9">Belongs to the AP2/ERF transcription factor family. ERF subfamily.</text>
</comment>
<evidence type="ECO:0000256" key="8">
    <source>
        <dbReference type="ARBA" id="ARBA00023242"/>
    </source>
</evidence>
<dbReference type="GO" id="GO:0005634">
    <property type="term" value="C:nucleus"/>
    <property type="evidence" value="ECO:0007669"/>
    <property type="project" value="UniProtKB-SubCell"/>
</dbReference>
<dbReference type="AlphaFoldDB" id="A0AAU9M808"/>
<dbReference type="PANTHER" id="PTHR31241">
    <property type="entry name" value="DEHYDRATION-RESPONSIVE ELEMENT-BINDING PROTEIN 2C"/>
    <property type="match status" value="1"/>
</dbReference>
<keyword evidence="13" id="KW-1185">Reference proteome</keyword>
<keyword evidence="6" id="KW-0010">Activator</keyword>
<comment type="subcellular location">
    <subcellularLocation>
        <location evidence="1">Nucleus</location>
    </subcellularLocation>
</comment>
<dbReference type="Gene3D" id="3.30.730.10">
    <property type="entry name" value="AP2/ERF domain"/>
    <property type="match status" value="1"/>
</dbReference>
<sequence>MESSRKRKSRTRREGPKGVADPLAKWKEYNKKIDKLDEKAKPTRKVPAKGSKKGCMKGKGGPENLRCNFRGVRQRTWGKWVAEIREPNRGSRLWLGTFGSAVEASLAYDEVARVMYGPCARLNLPNCRTMSEYYSESMVLQVATPLQRVAILKTPKMGRVVKWSKMIMNRIATNLVIRH</sequence>
<name>A0AAU9M808_9ASTR</name>
<evidence type="ECO:0000256" key="1">
    <source>
        <dbReference type="ARBA" id="ARBA00004123"/>
    </source>
</evidence>
<keyword evidence="2" id="KW-0611">Plant defense</keyword>
<reference evidence="12 13" key="1">
    <citation type="submission" date="2022-01" db="EMBL/GenBank/DDBJ databases">
        <authorList>
            <person name="Xiong W."/>
            <person name="Schranz E."/>
        </authorList>
    </citation>
    <scope>NUCLEOTIDE SEQUENCE [LARGE SCALE GENOMIC DNA]</scope>
</reference>
<dbReference type="CDD" id="cd00018">
    <property type="entry name" value="AP2"/>
    <property type="match status" value="1"/>
</dbReference>
<feature type="region of interest" description="Disordered" evidence="10">
    <location>
        <begin position="1"/>
        <end position="59"/>
    </location>
</feature>
<keyword evidence="4" id="KW-0346">Stress response</keyword>
<proteinExistence type="inferred from homology"/>
<evidence type="ECO:0000256" key="10">
    <source>
        <dbReference type="SAM" id="MobiDB-lite"/>
    </source>
</evidence>
<dbReference type="GO" id="GO:0000976">
    <property type="term" value="F:transcription cis-regulatory region binding"/>
    <property type="evidence" value="ECO:0007669"/>
    <property type="project" value="TreeGrafter"/>
</dbReference>
<dbReference type="Pfam" id="PF00847">
    <property type="entry name" value="AP2"/>
    <property type="match status" value="1"/>
</dbReference>
<feature type="compositionally biased region" description="Basic residues" evidence="10">
    <location>
        <begin position="42"/>
        <end position="56"/>
    </location>
</feature>
<evidence type="ECO:0000313" key="13">
    <source>
        <dbReference type="Proteomes" id="UP001157418"/>
    </source>
</evidence>
<dbReference type="PRINTS" id="PR00367">
    <property type="entry name" value="ETHRSPELEMNT"/>
</dbReference>
<evidence type="ECO:0000313" key="12">
    <source>
        <dbReference type="EMBL" id="CAH1423186.1"/>
    </source>
</evidence>
<dbReference type="InterPro" id="IPR001471">
    <property type="entry name" value="AP2/ERF_dom"/>
</dbReference>
<protein>
    <recommendedName>
        <fullName evidence="11">AP2/ERF domain-containing protein</fullName>
    </recommendedName>
</protein>
<evidence type="ECO:0000256" key="5">
    <source>
        <dbReference type="ARBA" id="ARBA00023125"/>
    </source>
</evidence>
<evidence type="ECO:0000256" key="9">
    <source>
        <dbReference type="ARBA" id="ARBA00024343"/>
    </source>
</evidence>
<organism evidence="12 13">
    <name type="scientific">Lactuca virosa</name>
    <dbReference type="NCBI Taxonomy" id="75947"/>
    <lineage>
        <taxon>Eukaryota</taxon>
        <taxon>Viridiplantae</taxon>
        <taxon>Streptophyta</taxon>
        <taxon>Embryophyta</taxon>
        <taxon>Tracheophyta</taxon>
        <taxon>Spermatophyta</taxon>
        <taxon>Magnoliopsida</taxon>
        <taxon>eudicotyledons</taxon>
        <taxon>Gunneridae</taxon>
        <taxon>Pentapetalae</taxon>
        <taxon>asterids</taxon>
        <taxon>campanulids</taxon>
        <taxon>Asterales</taxon>
        <taxon>Asteraceae</taxon>
        <taxon>Cichorioideae</taxon>
        <taxon>Cichorieae</taxon>
        <taxon>Lactucinae</taxon>
        <taxon>Lactuca</taxon>
    </lineage>
</organism>
<dbReference type="InterPro" id="IPR036955">
    <property type="entry name" value="AP2/ERF_dom_sf"/>
</dbReference>
<dbReference type="SUPFAM" id="SSF54171">
    <property type="entry name" value="DNA-binding domain"/>
    <property type="match status" value="1"/>
</dbReference>
<dbReference type="PROSITE" id="PS51032">
    <property type="entry name" value="AP2_ERF"/>
    <property type="match status" value="1"/>
</dbReference>
<keyword evidence="7" id="KW-0804">Transcription</keyword>
<dbReference type="SMART" id="SM00380">
    <property type="entry name" value="AP2"/>
    <property type="match status" value="1"/>
</dbReference>
<feature type="domain" description="AP2/ERF" evidence="11">
    <location>
        <begin position="68"/>
        <end position="125"/>
    </location>
</feature>
<dbReference type="FunFam" id="3.30.730.10:FF:000001">
    <property type="entry name" value="Ethylene-responsive transcription factor 2"/>
    <property type="match status" value="1"/>
</dbReference>
<keyword evidence="8" id="KW-0539">Nucleus</keyword>
<feature type="compositionally biased region" description="Basic residues" evidence="10">
    <location>
        <begin position="1"/>
        <end position="11"/>
    </location>
</feature>
<keyword evidence="5" id="KW-0238">DNA-binding</keyword>
<dbReference type="GO" id="GO:0003700">
    <property type="term" value="F:DNA-binding transcription factor activity"/>
    <property type="evidence" value="ECO:0007669"/>
    <property type="project" value="InterPro"/>
</dbReference>
<feature type="compositionally biased region" description="Basic and acidic residues" evidence="10">
    <location>
        <begin position="24"/>
        <end position="41"/>
    </location>
</feature>
<evidence type="ECO:0000256" key="7">
    <source>
        <dbReference type="ARBA" id="ARBA00023163"/>
    </source>
</evidence>